<dbReference type="EMBL" id="SSOC01000002">
    <property type="protein sequence ID" value="THF66171.1"/>
    <property type="molecule type" value="Genomic_DNA"/>
</dbReference>
<proteinExistence type="predicted"/>
<evidence type="ECO:0000313" key="2">
    <source>
        <dbReference type="EMBL" id="THF66171.1"/>
    </source>
</evidence>
<gene>
    <name evidence="2" type="ORF">E6C76_04750</name>
</gene>
<dbReference type="Pfam" id="PF20101">
    <property type="entry name" value="DUF6491"/>
    <property type="match status" value="1"/>
</dbReference>
<evidence type="ECO:0000256" key="1">
    <source>
        <dbReference type="SAM" id="SignalP"/>
    </source>
</evidence>
<dbReference type="Proteomes" id="UP000308430">
    <property type="component" value="Unassembled WGS sequence"/>
</dbReference>
<evidence type="ECO:0008006" key="4">
    <source>
        <dbReference type="Google" id="ProtNLM"/>
    </source>
</evidence>
<accession>A0A4S4B0V3</accession>
<dbReference type="RefSeq" id="WP_168734243.1">
    <property type="nucleotide sequence ID" value="NZ_SSOC01000002.1"/>
</dbReference>
<sequence>MKPSGRTRIDRPWGVALLFALLSACASVDKAPEPETDWRQTLEKRGYRQGEAVRMVPSFSLSGWNYIDEYHIQVDDGPGRDYLITFSIPCRELQWVERIGYTTSAGTFGVMERILARHVGQPVSCPVSELHRLERVERSSSGGS</sequence>
<keyword evidence="3" id="KW-1185">Reference proteome</keyword>
<dbReference type="InterPro" id="IPR045500">
    <property type="entry name" value="DUF6491"/>
</dbReference>
<feature type="signal peptide" evidence="1">
    <location>
        <begin position="1"/>
        <end position="26"/>
    </location>
</feature>
<protein>
    <recommendedName>
        <fullName evidence="4">Lipoprotein</fullName>
    </recommendedName>
</protein>
<comment type="caution">
    <text evidence="2">The sequence shown here is derived from an EMBL/GenBank/DDBJ whole genome shotgun (WGS) entry which is preliminary data.</text>
</comment>
<evidence type="ECO:0000313" key="3">
    <source>
        <dbReference type="Proteomes" id="UP000308430"/>
    </source>
</evidence>
<organism evidence="2 3">
    <name type="scientific">Pseudothauera nasutitermitis</name>
    <dbReference type="NCBI Taxonomy" id="2565930"/>
    <lineage>
        <taxon>Bacteria</taxon>
        <taxon>Pseudomonadati</taxon>
        <taxon>Pseudomonadota</taxon>
        <taxon>Betaproteobacteria</taxon>
        <taxon>Rhodocyclales</taxon>
        <taxon>Zoogloeaceae</taxon>
        <taxon>Pseudothauera</taxon>
    </lineage>
</organism>
<name>A0A4S4B0V3_9RHOO</name>
<dbReference type="AlphaFoldDB" id="A0A4S4B0V3"/>
<dbReference type="PROSITE" id="PS51257">
    <property type="entry name" value="PROKAR_LIPOPROTEIN"/>
    <property type="match status" value="1"/>
</dbReference>
<reference evidence="2 3" key="1">
    <citation type="submission" date="2019-04" db="EMBL/GenBank/DDBJ databases">
        <title>Azoarcus nasutitermitis sp. nov. isolated from termite nest.</title>
        <authorList>
            <person name="Lin S.-Y."/>
            <person name="Hameed A."/>
            <person name="Hsu Y.-H."/>
            <person name="Young C.-C."/>
        </authorList>
    </citation>
    <scope>NUCLEOTIDE SEQUENCE [LARGE SCALE GENOMIC DNA]</scope>
    <source>
        <strain evidence="2 3">CC-YHH838</strain>
    </source>
</reference>
<keyword evidence="1" id="KW-0732">Signal</keyword>
<feature type="chain" id="PRO_5020712935" description="Lipoprotein" evidence="1">
    <location>
        <begin position="27"/>
        <end position="144"/>
    </location>
</feature>